<comment type="subcellular location">
    <subcellularLocation>
        <location evidence="1">Cell membrane</location>
        <topology evidence="1">Multi-pass membrane protein</topology>
    </subcellularLocation>
    <subcellularLocation>
        <location evidence="9">Membrane</location>
        <topology evidence="9">Multi-pass membrane protein</topology>
    </subcellularLocation>
</comment>
<proteinExistence type="inferred from homology"/>
<feature type="transmembrane region" description="Helical" evidence="10">
    <location>
        <begin position="85"/>
        <end position="108"/>
    </location>
</feature>
<feature type="transmembrane region" description="Helical" evidence="10">
    <location>
        <begin position="185"/>
        <end position="208"/>
    </location>
</feature>
<gene>
    <name evidence="12" type="ORF">EV214_105155</name>
</gene>
<dbReference type="GO" id="GO:0032977">
    <property type="term" value="F:membrane insertase activity"/>
    <property type="evidence" value="ECO:0007669"/>
    <property type="project" value="InterPro"/>
</dbReference>
<dbReference type="EMBL" id="SLWV01000005">
    <property type="protein sequence ID" value="TCO78056.1"/>
    <property type="molecule type" value="Genomic_DNA"/>
</dbReference>
<evidence type="ECO:0000256" key="1">
    <source>
        <dbReference type="ARBA" id="ARBA00004651"/>
    </source>
</evidence>
<dbReference type="InterPro" id="IPR028055">
    <property type="entry name" value="YidC/Oxa/ALB_C"/>
</dbReference>
<dbReference type="OrthoDB" id="9780552at2"/>
<dbReference type="InterPro" id="IPR047196">
    <property type="entry name" value="YidC_ALB_C"/>
</dbReference>
<keyword evidence="3" id="KW-1003">Cell membrane</keyword>
<evidence type="ECO:0000256" key="2">
    <source>
        <dbReference type="ARBA" id="ARBA00022448"/>
    </source>
</evidence>
<dbReference type="GO" id="GO:0005886">
    <property type="term" value="C:plasma membrane"/>
    <property type="evidence" value="ECO:0007669"/>
    <property type="project" value="UniProtKB-SubCell"/>
</dbReference>
<evidence type="ECO:0000313" key="13">
    <source>
        <dbReference type="Proteomes" id="UP000294919"/>
    </source>
</evidence>
<evidence type="ECO:0000256" key="10">
    <source>
        <dbReference type="SAM" id="Phobius"/>
    </source>
</evidence>
<dbReference type="AlphaFoldDB" id="A0A4R2L2R1"/>
<comment type="similarity">
    <text evidence="9">Belongs to the OXA1/ALB3/YidC family.</text>
</comment>
<dbReference type="GO" id="GO:0051205">
    <property type="term" value="P:protein insertion into membrane"/>
    <property type="evidence" value="ECO:0007669"/>
    <property type="project" value="TreeGrafter"/>
</dbReference>
<protein>
    <submittedName>
        <fullName evidence="12">YidC/Oxa1 family membrane protein insertase</fullName>
    </submittedName>
</protein>
<evidence type="ECO:0000259" key="11">
    <source>
        <dbReference type="Pfam" id="PF02096"/>
    </source>
</evidence>
<evidence type="ECO:0000256" key="4">
    <source>
        <dbReference type="ARBA" id="ARBA00022692"/>
    </source>
</evidence>
<dbReference type="CDD" id="cd20070">
    <property type="entry name" value="5TM_YidC_Alb3"/>
    <property type="match status" value="1"/>
</dbReference>
<feature type="transmembrane region" description="Helical" evidence="10">
    <location>
        <begin position="20"/>
        <end position="42"/>
    </location>
</feature>
<keyword evidence="6 10" id="KW-1133">Transmembrane helix</keyword>
<dbReference type="PANTHER" id="PTHR12428">
    <property type="entry name" value="OXA1"/>
    <property type="match status" value="1"/>
</dbReference>
<accession>A0A4R2L2R1</accession>
<evidence type="ECO:0000256" key="5">
    <source>
        <dbReference type="ARBA" id="ARBA00022927"/>
    </source>
</evidence>
<dbReference type="PANTHER" id="PTHR12428:SF65">
    <property type="entry name" value="CYTOCHROME C OXIDASE ASSEMBLY PROTEIN COX18, MITOCHONDRIAL"/>
    <property type="match status" value="1"/>
</dbReference>
<evidence type="ECO:0000313" key="12">
    <source>
        <dbReference type="EMBL" id="TCO78056.1"/>
    </source>
</evidence>
<dbReference type="Pfam" id="PF02096">
    <property type="entry name" value="60KD_IMP"/>
    <property type="match status" value="1"/>
</dbReference>
<keyword evidence="7 10" id="KW-0472">Membrane</keyword>
<evidence type="ECO:0000256" key="6">
    <source>
        <dbReference type="ARBA" id="ARBA00022989"/>
    </source>
</evidence>
<keyword evidence="5" id="KW-0653">Protein transport</keyword>
<feature type="transmembrane region" description="Helical" evidence="10">
    <location>
        <begin position="145"/>
        <end position="164"/>
    </location>
</feature>
<evidence type="ECO:0000256" key="8">
    <source>
        <dbReference type="ARBA" id="ARBA00023186"/>
    </source>
</evidence>
<keyword evidence="2" id="KW-0813">Transport</keyword>
<evidence type="ECO:0000256" key="9">
    <source>
        <dbReference type="RuleBase" id="RU003945"/>
    </source>
</evidence>
<dbReference type="GO" id="GO:0015031">
    <property type="term" value="P:protein transport"/>
    <property type="evidence" value="ECO:0007669"/>
    <property type="project" value="UniProtKB-KW"/>
</dbReference>
<evidence type="ECO:0000256" key="7">
    <source>
        <dbReference type="ARBA" id="ARBA00023136"/>
    </source>
</evidence>
<evidence type="ECO:0000256" key="3">
    <source>
        <dbReference type="ARBA" id="ARBA00022475"/>
    </source>
</evidence>
<dbReference type="InterPro" id="IPR001708">
    <property type="entry name" value="YidC/ALB3/OXA1/COX18"/>
</dbReference>
<keyword evidence="4 9" id="KW-0812">Transmembrane</keyword>
<dbReference type="RefSeq" id="WP_132243745.1">
    <property type="nucleotide sequence ID" value="NZ_SLWV01000005.1"/>
</dbReference>
<dbReference type="Proteomes" id="UP000294919">
    <property type="component" value="Unassembled WGS sequence"/>
</dbReference>
<organism evidence="12 13">
    <name type="scientific">Marinisporobacter balticus</name>
    <dbReference type="NCBI Taxonomy" id="2018667"/>
    <lineage>
        <taxon>Bacteria</taxon>
        <taxon>Bacillati</taxon>
        <taxon>Bacillota</taxon>
        <taxon>Clostridia</taxon>
        <taxon>Peptostreptococcales</taxon>
        <taxon>Thermotaleaceae</taxon>
        <taxon>Marinisporobacter</taxon>
    </lineage>
</organism>
<reference evidence="12 13" key="1">
    <citation type="submission" date="2019-03" db="EMBL/GenBank/DDBJ databases">
        <title>Genomic Encyclopedia of Type Strains, Phase IV (KMG-IV): sequencing the most valuable type-strain genomes for metagenomic binning, comparative biology and taxonomic classification.</title>
        <authorList>
            <person name="Goeker M."/>
        </authorList>
    </citation>
    <scope>NUCLEOTIDE SEQUENCE [LARGE SCALE GENOMIC DNA]</scope>
    <source>
        <strain evidence="12 13">DSM 102940</strain>
    </source>
</reference>
<dbReference type="NCBIfam" id="TIGR03592">
    <property type="entry name" value="yidC_oxa1_cterm"/>
    <property type="match status" value="1"/>
</dbReference>
<keyword evidence="13" id="KW-1185">Reference proteome</keyword>
<comment type="caution">
    <text evidence="12">The sequence shown here is derived from an EMBL/GenBank/DDBJ whole genome shotgun (WGS) entry which is preliminary data.</text>
</comment>
<keyword evidence="8" id="KW-0143">Chaperone</keyword>
<sequence length="231" mass="26214">MSFLAKPMGYLLLALYKLVGSYGVSIILFTIVVKLILLPLTIKQLKSTREMSQIQPELKKLQEKYKNDKEKLNVKTMELYKEHKINPMGGCLPLLIQIPIIFGLFTLLRQPIQYISDPIFLTAIKESFLWIPNLSLPDPSLIPRLPMNLSLSIGAILAAITTYFSMSSASTGTAAQNQTMKTMNMIFPFMIFYWAGSFPAGLTLYWVVSNTFQMIQQYFMPKAAPAKEELR</sequence>
<feature type="domain" description="Membrane insertase YidC/Oxa/ALB C-terminal" evidence="11">
    <location>
        <begin position="22"/>
        <end position="220"/>
    </location>
</feature>
<name>A0A4R2L2R1_9FIRM</name>